<dbReference type="SUPFAM" id="SSF54495">
    <property type="entry name" value="UBC-like"/>
    <property type="match status" value="1"/>
</dbReference>
<evidence type="ECO:0000313" key="2">
    <source>
        <dbReference type="EMBL" id="GES90079.1"/>
    </source>
</evidence>
<name>A0A8H3QUV4_9GLOM</name>
<comment type="caution">
    <text evidence="2">The sequence shown here is derived from an EMBL/GenBank/DDBJ whole genome shotgun (WGS) entry which is preliminary data.</text>
</comment>
<dbReference type="SMART" id="SM00212">
    <property type="entry name" value="UBCc"/>
    <property type="match status" value="1"/>
</dbReference>
<dbReference type="FunFam" id="3.10.110.10:FF:000002">
    <property type="entry name" value="Ubiquitin-conjugating enzyme E2 D3"/>
    <property type="match status" value="1"/>
</dbReference>
<dbReference type="EMBL" id="BLAL01000193">
    <property type="protein sequence ID" value="GES90079.1"/>
    <property type="molecule type" value="Genomic_DNA"/>
</dbReference>
<protein>
    <submittedName>
        <fullName evidence="2">Ubiquitin-conjugating enzyme E2-16 kDa</fullName>
    </submittedName>
</protein>
<sequence>MATDLTSLFTSAMAPKRINREFHNIGRNLPSSCSAVPISDNLFRWQATIMGPPDSPYSGGVFFLDIDFPTDYPFMPPRVYFTTRIYHTNINDNGRICCRCMKILKDQWSPAITISKVLVSICALLTDPVQGCLLTPEISRLYISDRNRYEANAREWTRKYATQLTELI</sequence>
<dbReference type="InterPro" id="IPR000608">
    <property type="entry name" value="UBC"/>
</dbReference>
<evidence type="ECO:0000259" key="1">
    <source>
        <dbReference type="PROSITE" id="PS50127"/>
    </source>
</evidence>
<proteinExistence type="predicted"/>
<reference evidence="2" key="1">
    <citation type="submission" date="2019-10" db="EMBL/GenBank/DDBJ databases">
        <title>Conservation and host-specific expression of non-tandemly repeated heterogenous ribosome RNA gene in arbuscular mycorrhizal fungi.</title>
        <authorList>
            <person name="Maeda T."/>
            <person name="Kobayashi Y."/>
            <person name="Nakagawa T."/>
            <person name="Ezawa T."/>
            <person name="Yamaguchi K."/>
            <person name="Bino T."/>
            <person name="Nishimoto Y."/>
            <person name="Shigenobu S."/>
            <person name="Kawaguchi M."/>
        </authorList>
    </citation>
    <scope>NUCLEOTIDE SEQUENCE</scope>
    <source>
        <strain evidence="2">HR1</strain>
    </source>
</reference>
<dbReference type="PROSITE" id="PS50127">
    <property type="entry name" value="UBC_2"/>
    <property type="match status" value="1"/>
</dbReference>
<dbReference type="Proteomes" id="UP000615446">
    <property type="component" value="Unassembled WGS sequence"/>
</dbReference>
<dbReference type="Gene3D" id="3.10.110.10">
    <property type="entry name" value="Ubiquitin Conjugating Enzyme"/>
    <property type="match status" value="1"/>
</dbReference>
<gene>
    <name evidence="2" type="ORF">RCL2_001694700</name>
</gene>
<evidence type="ECO:0000313" key="3">
    <source>
        <dbReference type="Proteomes" id="UP000615446"/>
    </source>
</evidence>
<feature type="domain" description="UBC core" evidence="1">
    <location>
        <begin position="13"/>
        <end position="162"/>
    </location>
</feature>
<dbReference type="Pfam" id="PF00179">
    <property type="entry name" value="UQ_con"/>
    <property type="match status" value="1"/>
</dbReference>
<dbReference type="AlphaFoldDB" id="A0A8H3QUV4"/>
<dbReference type="OrthoDB" id="7851174at2759"/>
<dbReference type="InterPro" id="IPR016135">
    <property type="entry name" value="UBQ-conjugating_enzyme/RWD"/>
</dbReference>
<accession>A0A8H3QUV4</accession>
<dbReference type="PANTHER" id="PTHR24068">
    <property type="entry name" value="UBIQUITIN-CONJUGATING ENZYME E2"/>
    <property type="match status" value="1"/>
</dbReference>
<organism evidence="2 3">
    <name type="scientific">Rhizophagus clarus</name>
    <dbReference type="NCBI Taxonomy" id="94130"/>
    <lineage>
        <taxon>Eukaryota</taxon>
        <taxon>Fungi</taxon>
        <taxon>Fungi incertae sedis</taxon>
        <taxon>Mucoromycota</taxon>
        <taxon>Glomeromycotina</taxon>
        <taxon>Glomeromycetes</taxon>
        <taxon>Glomerales</taxon>
        <taxon>Glomeraceae</taxon>
        <taxon>Rhizophagus</taxon>
    </lineage>
</organism>